<evidence type="ECO:0000256" key="1">
    <source>
        <dbReference type="SAM" id="MobiDB-lite"/>
    </source>
</evidence>
<feature type="compositionally biased region" description="Low complexity" evidence="1">
    <location>
        <begin position="142"/>
        <end position="161"/>
    </location>
</feature>
<sequence length="173" mass="19341">MTSSSSSKHWKVAVAAPSPSQSIPIAGISRSNFELEDLAHAELLADYRDGQMYERIMKGILRRSDGTGTYHPKTLTSLNNIIHTKMQDYESIFENRRSRHSDEDWFIGDESEPIHSHPVREPTRHKERYPSLSSSESETLDGSISSLSCSSTTSISSYSGSEAEDNGIFELEL</sequence>
<reference evidence="2" key="1">
    <citation type="submission" date="2023-06" db="EMBL/GenBank/DDBJ databases">
        <title>Survivors Of The Sea: Transcriptome response of Skeletonema marinoi to long-term dormancy.</title>
        <authorList>
            <person name="Pinder M.I.M."/>
            <person name="Kourtchenko O."/>
            <person name="Robertson E.K."/>
            <person name="Larsson T."/>
            <person name="Maumus F."/>
            <person name="Osuna-Cruz C.M."/>
            <person name="Vancaester E."/>
            <person name="Stenow R."/>
            <person name="Vandepoele K."/>
            <person name="Ploug H."/>
            <person name="Bruchert V."/>
            <person name="Godhe A."/>
            <person name="Topel M."/>
        </authorList>
    </citation>
    <scope>NUCLEOTIDE SEQUENCE</scope>
    <source>
        <strain evidence="2">R05AC</strain>
    </source>
</reference>
<dbReference type="Proteomes" id="UP001224775">
    <property type="component" value="Unassembled WGS sequence"/>
</dbReference>
<proteinExistence type="predicted"/>
<dbReference type="EMBL" id="JATAAI010000042">
    <property type="protein sequence ID" value="KAK1733962.1"/>
    <property type="molecule type" value="Genomic_DNA"/>
</dbReference>
<evidence type="ECO:0000313" key="3">
    <source>
        <dbReference type="Proteomes" id="UP001224775"/>
    </source>
</evidence>
<feature type="compositionally biased region" description="Acidic residues" evidence="1">
    <location>
        <begin position="162"/>
        <end position="173"/>
    </location>
</feature>
<dbReference type="AlphaFoldDB" id="A0AAD9D4Y2"/>
<comment type="caution">
    <text evidence="2">The sequence shown here is derived from an EMBL/GenBank/DDBJ whole genome shotgun (WGS) entry which is preliminary data.</text>
</comment>
<keyword evidence="3" id="KW-1185">Reference proteome</keyword>
<accession>A0AAD9D4Y2</accession>
<gene>
    <name evidence="2" type="ORF">QTG54_015220</name>
</gene>
<protein>
    <submittedName>
        <fullName evidence="2">Uncharacterized protein</fullName>
    </submittedName>
</protein>
<feature type="region of interest" description="Disordered" evidence="1">
    <location>
        <begin position="104"/>
        <end position="173"/>
    </location>
</feature>
<name>A0AAD9D4Y2_9STRA</name>
<organism evidence="2 3">
    <name type="scientific">Skeletonema marinoi</name>
    <dbReference type="NCBI Taxonomy" id="267567"/>
    <lineage>
        <taxon>Eukaryota</taxon>
        <taxon>Sar</taxon>
        <taxon>Stramenopiles</taxon>
        <taxon>Ochrophyta</taxon>
        <taxon>Bacillariophyta</taxon>
        <taxon>Coscinodiscophyceae</taxon>
        <taxon>Thalassiosirophycidae</taxon>
        <taxon>Thalassiosirales</taxon>
        <taxon>Skeletonemataceae</taxon>
        <taxon>Skeletonema</taxon>
        <taxon>Skeletonema marinoi-dohrnii complex</taxon>
    </lineage>
</organism>
<feature type="compositionally biased region" description="Basic and acidic residues" evidence="1">
    <location>
        <begin position="112"/>
        <end position="124"/>
    </location>
</feature>
<evidence type="ECO:0000313" key="2">
    <source>
        <dbReference type="EMBL" id="KAK1733962.1"/>
    </source>
</evidence>